<reference evidence="1" key="2">
    <citation type="journal article" date="2015" name="Data Brief">
        <title>Shoot transcriptome of the giant reed, Arundo donax.</title>
        <authorList>
            <person name="Barrero R.A."/>
            <person name="Guerrero F.D."/>
            <person name="Moolhuijzen P."/>
            <person name="Goolsby J.A."/>
            <person name="Tidwell J."/>
            <person name="Bellgard S.E."/>
            <person name="Bellgard M.I."/>
        </authorList>
    </citation>
    <scope>NUCLEOTIDE SEQUENCE</scope>
    <source>
        <tissue evidence="1">Shoot tissue taken approximately 20 cm above the soil surface</tissue>
    </source>
</reference>
<accession>A0A0A9FB59</accession>
<dbReference type="EMBL" id="GBRH01189442">
    <property type="protein sequence ID" value="JAE08454.1"/>
    <property type="molecule type" value="Transcribed_RNA"/>
</dbReference>
<name>A0A0A9FB59_ARUDO</name>
<protein>
    <submittedName>
        <fullName evidence="1">Uncharacterized protein</fullName>
    </submittedName>
</protein>
<reference evidence="1" key="1">
    <citation type="submission" date="2014-09" db="EMBL/GenBank/DDBJ databases">
        <authorList>
            <person name="Magalhaes I.L.F."/>
            <person name="Oliveira U."/>
            <person name="Santos F.R."/>
            <person name="Vidigal T.H.D.A."/>
            <person name="Brescovit A.D."/>
            <person name="Santos A.J."/>
        </authorList>
    </citation>
    <scope>NUCLEOTIDE SEQUENCE</scope>
    <source>
        <tissue evidence="1">Shoot tissue taken approximately 20 cm above the soil surface</tissue>
    </source>
</reference>
<evidence type="ECO:0000313" key="1">
    <source>
        <dbReference type="EMBL" id="JAE08454.1"/>
    </source>
</evidence>
<proteinExistence type="predicted"/>
<sequence length="23" mass="2408">MQTITQSAKICSSTSFKASPMCG</sequence>
<organism evidence="1">
    <name type="scientific">Arundo donax</name>
    <name type="common">Giant reed</name>
    <name type="synonym">Donax arundinaceus</name>
    <dbReference type="NCBI Taxonomy" id="35708"/>
    <lineage>
        <taxon>Eukaryota</taxon>
        <taxon>Viridiplantae</taxon>
        <taxon>Streptophyta</taxon>
        <taxon>Embryophyta</taxon>
        <taxon>Tracheophyta</taxon>
        <taxon>Spermatophyta</taxon>
        <taxon>Magnoliopsida</taxon>
        <taxon>Liliopsida</taxon>
        <taxon>Poales</taxon>
        <taxon>Poaceae</taxon>
        <taxon>PACMAD clade</taxon>
        <taxon>Arundinoideae</taxon>
        <taxon>Arundineae</taxon>
        <taxon>Arundo</taxon>
    </lineage>
</organism>
<dbReference type="AlphaFoldDB" id="A0A0A9FB59"/>